<evidence type="ECO:0000313" key="1">
    <source>
        <dbReference type="EMBL" id="KAI8552121.1"/>
    </source>
</evidence>
<keyword evidence="2" id="KW-1185">Reference proteome</keyword>
<comment type="caution">
    <text evidence="1">The sequence shown here is derived from an EMBL/GenBank/DDBJ whole genome shotgun (WGS) entry which is preliminary data.</text>
</comment>
<evidence type="ECO:0000313" key="2">
    <source>
        <dbReference type="Proteomes" id="UP001062846"/>
    </source>
</evidence>
<protein>
    <submittedName>
        <fullName evidence="1">Uncharacterized protein</fullName>
    </submittedName>
</protein>
<reference evidence="1" key="1">
    <citation type="submission" date="2022-02" db="EMBL/GenBank/DDBJ databases">
        <title>Plant Genome Project.</title>
        <authorList>
            <person name="Zhang R.-G."/>
        </authorList>
    </citation>
    <scope>NUCLEOTIDE SEQUENCE</scope>
    <source>
        <strain evidence="1">AT1</strain>
    </source>
</reference>
<proteinExistence type="predicted"/>
<gene>
    <name evidence="1" type="ORF">RHMOL_Rhmol06G0240400</name>
</gene>
<organism evidence="1 2">
    <name type="scientific">Rhododendron molle</name>
    <name type="common">Chinese azalea</name>
    <name type="synonym">Azalea mollis</name>
    <dbReference type="NCBI Taxonomy" id="49168"/>
    <lineage>
        <taxon>Eukaryota</taxon>
        <taxon>Viridiplantae</taxon>
        <taxon>Streptophyta</taxon>
        <taxon>Embryophyta</taxon>
        <taxon>Tracheophyta</taxon>
        <taxon>Spermatophyta</taxon>
        <taxon>Magnoliopsida</taxon>
        <taxon>eudicotyledons</taxon>
        <taxon>Gunneridae</taxon>
        <taxon>Pentapetalae</taxon>
        <taxon>asterids</taxon>
        <taxon>Ericales</taxon>
        <taxon>Ericaceae</taxon>
        <taxon>Ericoideae</taxon>
        <taxon>Rhodoreae</taxon>
        <taxon>Rhododendron</taxon>
    </lineage>
</organism>
<dbReference type="Proteomes" id="UP001062846">
    <property type="component" value="Chromosome 6"/>
</dbReference>
<name>A0ACC0NGJ5_RHOML</name>
<accession>A0ACC0NGJ5</accession>
<dbReference type="EMBL" id="CM046393">
    <property type="protein sequence ID" value="KAI8552121.1"/>
    <property type="molecule type" value="Genomic_DNA"/>
</dbReference>
<sequence>MDPIFPEDITSEIFSRLPVQSLLRARSLCRGVRNFTSDPVFVDKHLKFWSQRNLNLIITDNKCREGNNLNTLYYVQNEETSIQYSCRKVSLEIPNFQEFRVMGSCDGLICLVHPTKRYEIYVCNPCTGKYIEVPPPVSMLDRPGDIVIGFGVVPMTKKYKVLAIVDFPLHGDFHHLQQKVFVYTLGDTTWIQLKDNGSVLRLGQSACKAFANGALHWVSDAKLIVSFNMDTEEFSVIPRPELELGCGSFTLGAFQGKLMILNTSFGDRIEIWVMKNYGVAESWTRSFTVYEEDIGQNVRNVEIVCFLQDWEVLMVYDHRALLRYNLQTALVVERCEICICNPCTGEHIKIPPPVSIEDIPGDIVIGFGVVPMTGKYKVLAIIDFPEPSNFILLQQKVFVYTLGDSTWRFKDNTSVLRLGQSACKAFVNGALHWVSYSRQIVSFNMDTEELDIIPHPQLELGSGSFSLRAFQGKLLILNTSFPDRIEIWVMNDYRVLESWTRIFTINEQQIRRNIRDVEIVCFLEDLEVLMVYDHRALLRYNLQTASVSELSGIDGLPNRFDAVAHVGTLVSPQPLRRDGEM</sequence>